<name>A0AAE0WCP2_9BIVA</name>
<dbReference type="InterPro" id="IPR034016">
    <property type="entry name" value="M1_APN-typ"/>
</dbReference>
<reference evidence="15" key="1">
    <citation type="journal article" date="2021" name="Genome Biol. Evol.">
        <title>A High-Quality Reference Genome for a Parasitic Bivalve with Doubly Uniparental Inheritance (Bivalvia: Unionida).</title>
        <authorList>
            <person name="Smith C.H."/>
        </authorList>
    </citation>
    <scope>NUCLEOTIDE SEQUENCE</scope>
    <source>
        <strain evidence="15">CHS0354</strain>
    </source>
</reference>
<dbReference type="SUPFAM" id="SSF63737">
    <property type="entry name" value="Leukotriene A4 hydrolase N-terminal domain"/>
    <property type="match status" value="1"/>
</dbReference>
<evidence type="ECO:0000256" key="5">
    <source>
        <dbReference type="ARBA" id="ARBA00022692"/>
    </source>
</evidence>
<comment type="cofactor">
    <cofactor evidence="1">
        <name>Zn(2+)</name>
        <dbReference type="ChEBI" id="CHEBI:29105"/>
    </cofactor>
</comment>
<dbReference type="GO" id="GO:0070006">
    <property type="term" value="F:metalloaminopeptidase activity"/>
    <property type="evidence" value="ECO:0007669"/>
    <property type="project" value="TreeGrafter"/>
</dbReference>
<reference evidence="15" key="3">
    <citation type="submission" date="2023-05" db="EMBL/GenBank/DDBJ databases">
        <authorList>
            <person name="Smith C.H."/>
        </authorList>
    </citation>
    <scope>NUCLEOTIDE SEQUENCE</scope>
    <source>
        <strain evidence="15">CHS0354</strain>
        <tissue evidence="15">Mantle</tissue>
    </source>
</reference>
<dbReference type="GO" id="GO:0005615">
    <property type="term" value="C:extracellular space"/>
    <property type="evidence" value="ECO:0007669"/>
    <property type="project" value="TreeGrafter"/>
</dbReference>
<dbReference type="InterPro" id="IPR001930">
    <property type="entry name" value="Peptidase_M1"/>
</dbReference>
<dbReference type="PANTHER" id="PTHR11533:SF276">
    <property type="entry name" value="GLUTAMYL AMINOPEPTIDASE"/>
    <property type="match status" value="1"/>
</dbReference>
<protein>
    <recommendedName>
        <fullName evidence="14">Aminopeptidase N-like N-terminal domain-containing protein</fullName>
    </recommendedName>
</protein>
<comment type="caution">
    <text evidence="15">The sequence shown here is derived from an EMBL/GenBank/DDBJ whole genome shotgun (WGS) entry which is preliminary data.</text>
</comment>
<keyword evidence="4" id="KW-0645">Protease</keyword>
<evidence type="ECO:0000256" key="2">
    <source>
        <dbReference type="ARBA" id="ARBA00004606"/>
    </source>
</evidence>
<dbReference type="AlphaFoldDB" id="A0AAE0WCP2"/>
<reference evidence="15" key="2">
    <citation type="journal article" date="2021" name="Genome Biol. Evol.">
        <title>Developing a high-quality reference genome for a parasitic bivalve with doubly uniparental inheritance (Bivalvia: Unionida).</title>
        <authorList>
            <person name="Smith C.H."/>
        </authorList>
    </citation>
    <scope>NUCLEOTIDE SEQUENCE</scope>
    <source>
        <strain evidence="15">CHS0354</strain>
        <tissue evidence="15">Mantle</tissue>
    </source>
</reference>
<evidence type="ECO:0000256" key="1">
    <source>
        <dbReference type="ARBA" id="ARBA00001947"/>
    </source>
</evidence>
<keyword evidence="5" id="KW-0812">Transmembrane</keyword>
<evidence type="ECO:0000256" key="12">
    <source>
        <dbReference type="ARBA" id="ARBA00023180"/>
    </source>
</evidence>
<dbReference type="GO" id="GO:0042277">
    <property type="term" value="F:peptide binding"/>
    <property type="evidence" value="ECO:0007669"/>
    <property type="project" value="TreeGrafter"/>
</dbReference>
<organism evidence="15 16">
    <name type="scientific">Potamilus streckersoni</name>
    <dbReference type="NCBI Taxonomy" id="2493646"/>
    <lineage>
        <taxon>Eukaryota</taxon>
        <taxon>Metazoa</taxon>
        <taxon>Spiralia</taxon>
        <taxon>Lophotrochozoa</taxon>
        <taxon>Mollusca</taxon>
        <taxon>Bivalvia</taxon>
        <taxon>Autobranchia</taxon>
        <taxon>Heteroconchia</taxon>
        <taxon>Palaeoheterodonta</taxon>
        <taxon>Unionida</taxon>
        <taxon>Unionoidea</taxon>
        <taxon>Unionidae</taxon>
        <taxon>Ambleminae</taxon>
        <taxon>Lampsilini</taxon>
        <taxon>Potamilus</taxon>
    </lineage>
</organism>
<dbReference type="InterPro" id="IPR042097">
    <property type="entry name" value="Aminopeptidase_N-like_N_sf"/>
</dbReference>
<dbReference type="Pfam" id="PF17900">
    <property type="entry name" value="Peptidase_M1_N"/>
    <property type="match status" value="1"/>
</dbReference>
<feature type="region of interest" description="Disordered" evidence="13">
    <location>
        <begin position="263"/>
        <end position="289"/>
    </location>
</feature>
<dbReference type="Gene3D" id="2.60.40.1730">
    <property type="entry name" value="tricorn interacting facor f3 domain"/>
    <property type="match status" value="1"/>
</dbReference>
<dbReference type="Gene3D" id="3.30.2010.30">
    <property type="match status" value="1"/>
</dbReference>
<proteinExistence type="predicted"/>
<dbReference type="PRINTS" id="PR00756">
    <property type="entry name" value="ALADIPTASE"/>
</dbReference>
<dbReference type="GO" id="GO:0016020">
    <property type="term" value="C:membrane"/>
    <property type="evidence" value="ECO:0007669"/>
    <property type="project" value="UniProtKB-SubCell"/>
</dbReference>
<comment type="subcellular location">
    <subcellularLocation>
        <location evidence="2">Membrane</location>
        <topology evidence="2">Single-pass type II membrane protein</topology>
    </subcellularLocation>
</comment>
<evidence type="ECO:0000256" key="3">
    <source>
        <dbReference type="ARBA" id="ARBA00022438"/>
    </source>
</evidence>
<dbReference type="InterPro" id="IPR045357">
    <property type="entry name" value="Aminopeptidase_N-like_N"/>
</dbReference>
<dbReference type="CDD" id="cd09601">
    <property type="entry name" value="M1_APN-Q_like"/>
    <property type="match status" value="1"/>
</dbReference>
<dbReference type="SUPFAM" id="SSF55486">
    <property type="entry name" value="Metalloproteases ('zincins'), catalytic domain"/>
    <property type="match status" value="1"/>
</dbReference>
<keyword evidence="16" id="KW-1185">Reference proteome</keyword>
<dbReference type="GO" id="GO:0043171">
    <property type="term" value="P:peptide catabolic process"/>
    <property type="evidence" value="ECO:0007669"/>
    <property type="project" value="TreeGrafter"/>
</dbReference>
<keyword evidence="9" id="KW-0735">Signal-anchor</keyword>
<dbReference type="EMBL" id="JAEAOA010002143">
    <property type="protein sequence ID" value="KAK3609374.1"/>
    <property type="molecule type" value="Genomic_DNA"/>
</dbReference>
<evidence type="ECO:0000256" key="10">
    <source>
        <dbReference type="ARBA" id="ARBA00022989"/>
    </source>
</evidence>
<evidence type="ECO:0000256" key="7">
    <source>
        <dbReference type="ARBA" id="ARBA00022801"/>
    </source>
</evidence>
<sequence>MPDSVRLPSSLIPSHYSLEITPNIYGSKENFSFDGFVRIKVVCKEKRDIIWLHSKSLTHTEIRITDSEDRIVPVFSWDLEDKREFLIIAMGESLKPGEIYYIEIKYHGQILNDLKGFFYSSYKDGAGEKYIFSTQMQPTDARKVLPCFDEPALKATFNVTIIRRKELTSLSNMPILRSEERDQELVADVYETTPIMSTYLLAFALGDIDYLQNFTESNIKMRTWSRSSAVEQTKFALELGCKTMTFFEDYFQIKYILPKEDVEDPGRERNVSGLSQPLKRPNLTPTGTL</sequence>
<keyword evidence="10" id="KW-1133">Transmembrane helix</keyword>
<dbReference type="Proteomes" id="UP001195483">
    <property type="component" value="Unassembled WGS sequence"/>
</dbReference>
<keyword evidence="8" id="KW-0862">Zinc</keyword>
<accession>A0AAE0WCP2</accession>
<feature type="domain" description="Aminopeptidase N-like N-terminal" evidence="14">
    <location>
        <begin position="13"/>
        <end position="200"/>
    </location>
</feature>
<dbReference type="FunFam" id="2.60.40.1730:FF:000012">
    <property type="entry name" value="Aminopeptidase N"/>
    <property type="match status" value="1"/>
</dbReference>
<dbReference type="GO" id="GO:0008270">
    <property type="term" value="F:zinc ion binding"/>
    <property type="evidence" value="ECO:0007669"/>
    <property type="project" value="TreeGrafter"/>
</dbReference>
<evidence type="ECO:0000259" key="14">
    <source>
        <dbReference type="Pfam" id="PF17900"/>
    </source>
</evidence>
<gene>
    <name evidence="15" type="ORF">CHS0354_036614</name>
</gene>
<evidence type="ECO:0000256" key="13">
    <source>
        <dbReference type="SAM" id="MobiDB-lite"/>
    </source>
</evidence>
<dbReference type="GO" id="GO:0005737">
    <property type="term" value="C:cytoplasm"/>
    <property type="evidence" value="ECO:0007669"/>
    <property type="project" value="TreeGrafter"/>
</dbReference>
<evidence type="ECO:0000256" key="9">
    <source>
        <dbReference type="ARBA" id="ARBA00022968"/>
    </source>
</evidence>
<evidence type="ECO:0000256" key="8">
    <source>
        <dbReference type="ARBA" id="ARBA00022833"/>
    </source>
</evidence>
<evidence type="ECO:0000256" key="11">
    <source>
        <dbReference type="ARBA" id="ARBA00023136"/>
    </source>
</evidence>
<evidence type="ECO:0000313" key="15">
    <source>
        <dbReference type="EMBL" id="KAK3609374.1"/>
    </source>
</evidence>
<dbReference type="PANTHER" id="PTHR11533">
    <property type="entry name" value="PROTEASE M1 ZINC METALLOPROTEASE"/>
    <property type="match status" value="1"/>
</dbReference>
<keyword evidence="11" id="KW-0472">Membrane</keyword>
<evidence type="ECO:0000256" key="4">
    <source>
        <dbReference type="ARBA" id="ARBA00022670"/>
    </source>
</evidence>
<dbReference type="InterPro" id="IPR050344">
    <property type="entry name" value="Peptidase_M1_aminopeptidases"/>
</dbReference>
<keyword evidence="6" id="KW-0479">Metal-binding</keyword>
<evidence type="ECO:0000313" key="16">
    <source>
        <dbReference type="Proteomes" id="UP001195483"/>
    </source>
</evidence>
<dbReference type="GO" id="GO:0006508">
    <property type="term" value="P:proteolysis"/>
    <property type="evidence" value="ECO:0007669"/>
    <property type="project" value="UniProtKB-KW"/>
</dbReference>
<evidence type="ECO:0000256" key="6">
    <source>
        <dbReference type="ARBA" id="ARBA00022723"/>
    </source>
</evidence>
<keyword evidence="12" id="KW-0325">Glycoprotein</keyword>
<keyword evidence="3" id="KW-0031">Aminopeptidase</keyword>
<keyword evidence="7" id="KW-0378">Hydrolase</keyword>